<accession>A0ABU3GTN6</accession>
<gene>
    <name evidence="1" type="ORF">QE417_002194</name>
</gene>
<protein>
    <submittedName>
        <fullName evidence="1">Uncharacterized protein</fullName>
    </submittedName>
</protein>
<evidence type="ECO:0000313" key="1">
    <source>
        <dbReference type="EMBL" id="MDT3403122.1"/>
    </source>
</evidence>
<keyword evidence="2" id="KW-1185">Reference proteome</keyword>
<evidence type="ECO:0000313" key="2">
    <source>
        <dbReference type="Proteomes" id="UP001258315"/>
    </source>
</evidence>
<dbReference type="Proteomes" id="UP001258315">
    <property type="component" value="Unassembled WGS sequence"/>
</dbReference>
<organism evidence="1 2">
    <name type="scientific">Mucilaginibacter terrae</name>
    <dbReference type="NCBI Taxonomy" id="1955052"/>
    <lineage>
        <taxon>Bacteria</taxon>
        <taxon>Pseudomonadati</taxon>
        <taxon>Bacteroidota</taxon>
        <taxon>Sphingobacteriia</taxon>
        <taxon>Sphingobacteriales</taxon>
        <taxon>Sphingobacteriaceae</taxon>
        <taxon>Mucilaginibacter</taxon>
    </lineage>
</organism>
<comment type="caution">
    <text evidence="1">The sequence shown here is derived from an EMBL/GenBank/DDBJ whole genome shotgun (WGS) entry which is preliminary data.</text>
</comment>
<dbReference type="RefSeq" id="WP_311949897.1">
    <property type="nucleotide sequence ID" value="NZ_JAVLVU010000001.1"/>
</dbReference>
<name>A0ABU3GTN6_9SPHI</name>
<reference evidence="2" key="1">
    <citation type="submission" date="2023-07" db="EMBL/GenBank/DDBJ databases">
        <title>Functional and genomic diversity of the sorghum phyllosphere microbiome.</title>
        <authorList>
            <person name="Shade A."/>
        </authorList>
    </citation>
    <scope>NUCLEOTIDE SEQUENCE [LARGE SCALE GENOMIC DNA]</scope>
    <source>
        <strain evidence="2">SORGH_AS_0422</strain>
    </source>
</reference>
<dbReference type="EMBL" id="JAVLVU010000001">
    <property type="protein sequence ID" value="MDT3403122.1"/>
    <property type="molecule type" value="Genomic_DNA"/>
</dbReference>
<sequence length="134" mass="15739">MFKNLFKKDSPPDLSYLESYINKDKYFVRTAPWDWLTHNEIYVAGKIDGNPSMITMDFWPQELFLDADGQKTIKQLMPIIFKQLTNSKMKIPANTCEYIIGELERLVNELHIVEFRIEKVNLDPKLALPMSKQL</sequence>
<proteinExistence type="predicted"/>